<dbReference type="Pfam" id="PF13267">
    <property type="entry name" value="DUF4058"/>
    <property type="match status" value="1"/>
</dbReference>
<name>A0ABV4X7Y4_9CYAN</name>
<dbReference type="EMBL" id="JBHFNQ010000143">
    <property type="protein sequence ID" value="MFB2878902.1"/>
    <property type="molecule type" value="Genomic_DNA"/>
</dbReference>
<evidence type="ECO:0000313" key="1">
    <source>
        <dbReference type="EMBL" id="MFB2878902.1"/>
    </source>
</evidence>
<proteinExistence type="predicted"/>
<protein>
    <submittedName>
        <fullName evidence="1">DUF4058 family protein</fullName>
    </submittedName>
</protein>
<accession>A0ABV4X7Y4</accession>
<reference evidence="1 2" key="1">
    <citation type="submission" date="2024-09" db="EMBL/GenBank/DDBJ databases">
        <title>Floridaenema gen nov. (Aerosakkonemataceae, Aerosakkonematales ord. nov., Cyanobacteria) from benthic tropical and subtropical fresh waters, with the description of four new species.</title>
        <authorList>
            <person name="Moretto J.A."/>
            <person name="Berthold D.E."/>
            <person name="Lefler F.W."/>
            <person name="Huang I.-S."/>
            <person name="Laughinghouse H. IV."/>
        </authorList>
    </citation>
    <scope>NUCLEOTIDE SEQUENCE [LARGE SCALE GENOMIC DNA]</scope>
    <source>
        <strain evidence="1 2">BLCC-F46</strain>
    </source>
</reference>
<dbReference type="Proteomes" id="UP001576774">
    <property type="component" value="Unassembled WGS sequence"/>
</dbReference>
<keyword evidence="2" id="KW-1185">Reference proteome</keyword>
<organism evidence="1 2">
    <name type="scientific">Floridaenema aerugineum BLCC-F46</name>
    <dbReference type="NCBI Taxonomy" id="3153654"/>
    <lineage>
        <taxon>Bacteria</taxon>
        <taxon>Bacillati</taxon>
        <taxon>Cyanobacteriota</taxon>
        <taxon>Cyanophyceae</taxon>
        <taxon>Oscillatoriophycideae</taxon>
        <taxon>Aerosakkonematales</taxon>
        <taxon>Aerosakkonemataceae</taxon>
        <taxon>Floridanema</taxon>
        <taxon>Floridanema aerugineum</taxon>
    </lineage>
</organism>
<comment type="caution">
    <text evidence="1">The sequence shown here is derived from an EMBL/GenBank/DDBJ whole genome shotgun (WGS) entry which is preliminary data.</text>
</comment>
<dbReference type="InterPro" id="IPR025132">
    <property type="entry name" value="DUF4058"/>
</dbReference>
<gene>
    <name evidence="1" type="ORF">ACE1CC_18785</name>
</gene>
<sequence length="264" mass="30069">MSSPFPGMNPYLEDPELWSEVHHRLITAIADALAPSLRPKYYVAIEKRTYLSNIEDSVLVGIPDVTVFSRGLKKSETRSTLTIPSQTEAVTVTIPQPEEIRESYLAIKEVGTGKVVTVLEILFPKNKRAKEGREAYQRKRQQVLASLTNLVEIDLLRTGKPMRIIEKIESDYRILISRSDRRPNASLYAFNLPDQIPSFPLPLQSREPEPLIDLQSLLNGVYDRADFDLRIDYNQEPVVKLSPEDAVWVDELLRNQGLRGTIEE</sequence>
<dbReference type="RefSeq" id="WP_413271958.1">
    <property type="nucleotide sequence ID" value="NZ_JBHFNQ010000143.1"/>
</dbReference>
<evidence type="ECO:0000313" key="2">
    <source>
        <dbReference type="Proteomes" id="UP001576774"/>
    </source>
</evidence>